<sequence length="840" mass="91385">MVRSSVFGEWVRRRRTSLGLTQAALADQIACSLSLVRKIERGERTLPPAMLPQVLDLLQATPAEQAAFLPASTVPLPASRTVVINAPRSRPPGAVPAPPNPLLGREVLLATIQRHLLRDGTRLLTLLGPPGVGKTRLAQHAALNVRPLFDDHVVYLALASLSEPTQLLPALARALALTEQPGTSLLNQLADRLYHQSTLLILDNFEHLLASAHDVAELLALCPLLQVIATSRAPLRLRAERLFAVEPLGLPATDQAEAIVQAPSVQLFAERAGAVCPSFKLADAASEVATICRRLDGLPLAIELAAARCYRFTPAELLAQLSPLLPALTEGPHDLPERQRTLHRAIMWSYQLLDPATRQIFDRLGVFEGGWTRHAAQTINGSMPIALALTQLVEQQLVKVKDDRYEFLETLRAFAFEQLSASGELATQQARHAAFFVKLAEQAEVALDGPEQQTWLVHLDAELPNLRAAYTWSLAHDGGLAGLRISTALFTYWRTRGLFSEGRRWLEPLVAHPPPGDLDLQARANYATSFLISQQSDTSCYAYLDQAIALFRACDNPTGLARSLNLAGILARIPGKYAQSVELHQQSLALAHSTGDAFLLSTILNNLGMTYVAQGNYLNAINCFHDAMTYARACGNHVRIAGILVNLSNALRLQCAYTQAEATFQQALVLAEQIGIPEIIAESQDGLGLIALASGDYPQAMQLLTQSLNTYEAQGLVFAVVRVRRNLGYLALQQSDATTAEHWFRASIHSSPLSGLADITIHAIAGLALLAAQRGNVPKAARLLGAAEHLQRSYELGTEPNDLHVRVQVRTLIAVHPTWQADYAAGSMLSLAQVLAEYTY</sequence>
<evidence type="ECO:0000256" key="1">
    <source>
        <dbReference type="PROSITE-ProRule" id="PRU00339"/>
    </source>
</evidence>
<organism evidence="3 4">
    <name type="scientific">Candidatus Chloroploca asiatica</name>
    <dbReference type="NCBI Taxonomy" id="1506545"/>
    <lineage>
        <taxon>Bacteria</taxon>
        <taxon>Bacillati</taxon>
        <taxon>Chloroflexota</taxon>
        <taxon>Chloroflexia</taxon>
        <taxon>Chloroflexales</taxon>
        <taxon>Chloroflexineae</taxon>
        <taxon>Oscillochloridaceae</taxon>
        <taxon>Candidatus Chloroploca</taxon>
    </lineage>
</organism>
<dbReference type="InterPro" id="IPR003593">
    <property type="entry name" value="AAA+_ATPase"/>
</dbReference>
<dbReference type="PROSITE" id="PS50943">
    <property type="entry name" value="HTH_CROC1"/>
    <property type="match status" value="1"/>
</dbReference>
<keyword evidence="4" id="KW-1185">Reference proteome</keyword>
<keyword evidence="1" id="KW-0802">TPR repeat</keyword>
<dbReference type="InterPro" id="IPR049945">
    <property type="entry name" value="AAA_22"/>
</dbReference>
<dbReference type="SUPFAM" id="SSF48452">
    <property type="entry name" value="TPR-like"/>
    <property type="match status" value="1"/>
</dbReference>
<dbReference type="SMART" id="SM00028">
    <property type="entry name" value="TPR"/>
    <property type="match status" value="6"/>
</dbReference>
<dbReference type="PANTHER" id="PTHR47691:SF3">
    <property type="entry name" value="HTH-TYPE TRANSCRIPTIONAL REGULATOR RV0890C-RELATED"/>
    <property type="match status" value="1"/>
</dbReference>
<dbReference type="PANTHER" id="PTHR47691">
    <property type="entry name" value="REGULATOR-RELATED"/>
    <property type="match status" value="1"/>
</dbReference>
<dbReference type="InterPro" id="IPR011990">
    <property type="entry name" value="TPR-like_helical_dom_sf"/>
</dbReference>
<dbReference type="CDD" id="cd00093">
    <property type="entry name" value="HTH_XRE"/>
    <property type="match status" value="1"/>
</dbReference>
<name>A0A2H3KJW4_9CHLR</name>
<dbReference type="EMBL" id="LYXE01000140">
    <property type="protein sequence ID" value="PDV97448.1"/>
    <property type="molecule type" value="Genomic_DNA"/>
</dbReference>
<dbReference type="Pfam" id="PF13424">
    <property type="entry name" value="TPR_12"/>
    <property type="match status" value="1"/>
</dbReference>
<dbReference type="Proteomes" id="UP000220922">
    <property type="component" value="Unassembled WGS sequence"/>
</dbReference>
<evidence type="ECO:0000313" key="3">
    <source>
        <dbReference type="EMBL" id="PDV97448.1"/>
    </source>
</evidence>
<dbReference type="SMART" id="SM00382">
    <property type="entry name" value="AAA"/>
    <property type="match status" value="1"/>
</dbReference>
<dbReference type="PROSITE" id="PS50005">
    <property type="entry name" value="TPR"/>
    <property type="match status" value="1"/>
</dbReference>
<dbReference type="SMART" id="SM00530">
    <property type="entry name" value="HTH_XRE"/>
    <property type="match status" value="1"/>
</dbReference>
<dbReference type="InterPro" id="IPR010982">
    <property type="entry name" value="Lambda_DNA-bd_dom_sf"/>
</dbReference>
<feature type="domain" description="HTH cro/C1-type" evidence="2">
    <location>
        <begin position="11"/>
        <end position="65"/>
    </location>
</feature>
<dbReference type="Pfam" id="PF13560">
    <property type="entry name" value="HTH_31"/>
    <property type="match status" value="1"/>
</dbReference>
<reference evidence="3 4" key="1">
    <citation type="submission" date="2016-05" db="EMBL/GenBank/DDBJ databases">
        <authorList>
            <person name="Lavstsen T."/>
            <person name="Jespersen J.S."/>
        </authorList>
    </citation>
    <scope>NUCLEOTIDE SEQUENCE [LARGE SCALE GENOMIC DNA]</scope>
    <source>
        <strain evidence="3 4">B7-9</strain>
    </source>
</reference>
<proteinExistence type="predicted"/>
<accession>A0A2H3KJW4</accession>
<dbReference type="GO" id="GO:0003677">
    <property type="term" value="F:DNA binding"/>
    <property type="evidence" value="ECO:0007669"/>
    <property type="project" value="InterPro"/>
</dbReference>
<evidence type="ECO:0000259" key="2">
    <source>
        <dbReference type="PROSITE" id="PS50943"/>
    </source>
</evidence>
<dbReference type="AlphaFoldDB" id="A0A2H3KJW4"/>
<dbReference type="InterPro" id="IPR019734">
    <property type="entry name" value="TPR_rpt"/>
</dbReference>
<gene>
    <name evidence="3" type="ORF">A9Q02_18305</name>
</gene>
<comment type="caution">
    <text evidence="3">The sequence shown here is derived from an EMBL/GenBank/DDBJ whole genome shotgun (WGS) entry which is preliminary data.</text>
</comment>
<dbReference type="Gene3D" id="1.10.260.40">
    <property type="entry name" value="lambda repressor-like DNA-binding domains"/>
    <property type="match status" value="1"/>
</dbReference>
<feature type="repeat" description="TPR" evidence="1">
    <location>
        <begin position="601"/>
        <end position="634"/>
    </location>
</feature>
<dbReference type="GO" id="GO:0016887">
    <property type="term" value="F:ATP hydrolysis activity"/>
    <property type="evidence" value="ECO:0007669"/>
    <property type="project" value="InterPro"/>
</dbReference>
<dbReference type="InterPro" id="IPR001387">
    <property type="entry name" value="Cro/C1-type_HTH"/>
</dbReference>
<dbReference type="PRINTS" id="PR00364">
    <property type="entry name" value="DISEASERSIST"/>
</dbReference>
<dbReference type="SUPFAM" id="SSF52540">
    <property type="entry name" value="P-loop containing nucleoside triphosphate hydrolases"/>
    <property type="match status" value="1"/>
</dbReference>
<dbReference type="SUPFAM" id="SSF47413">
    <property type="entry name" value="lambda repressor-like DNA-binding domains"/>
    <property type="match status" value="1"/>
</dbReference>
<dbReference type="Gene3D" id="1.25.40.10">
    <property type="entry name" value="Tetratricopeptide repeat domain"/>
    <property type="match status" value="1"/>
</dbReference>
<dbReference type="Pfam" id="PF13401">
    <property type="entry name" value="AAA_22"/>
    <property type="match status" value="1"/>
</dbReference>
<dbReference type="OrthoDB" id="9812579at2"/>
<dbReference type="InterPro" id="IPR027417">
    <property type="entry name" value="P-loop_NTPase"/>
</dbReference>
<evidence type="ECO:0000313" key="4">
    <source>
        <dbReference type="Proteomes" id="UP000220922"/>
    </source>
</evidence>
<dbReference type="Gene3D" id="3.40.50.300">
    <property type="entry name" value="P-loop containing nucleotide triphosphate hydrolases"/>
    <property type="match status" value="1"/>
</dbReference>
<protein>
    <recommendedName>
        <fullName evidence="2">HTH cro/C1-type domain-containing protein</fullName>
    </recommendedName>
</protein>
<dbReference type="RefSeq" id="WP_097654445.1">
    <property type="nucleotide sequence ID" value="NZ_LYXE01000140.1"/>
</dbReference>